<dbReference type="Proteomes" id="UP000317155">
    <property type="component" value="Unassembled WGS sequence"/>
</dbReference>
<protein>
    <submittedName>
        <fullName evidence="2">Type II toxin-antitoxin system RelE/ParE family toxin</fullName>
    </submittedName>
</protein>
<dbReference type="OrthoDB" id="199685at2"/>
<dbReference type="RefSeq" id="WP_092055891.1">
    <property type="nucleotide sequence ID" value="NZ_FOJJ01000012.1"/>
</dbReference>
<dbReference type="Gene3D" id="3.30.2310.20">
    <property type="entry name" value="RelE-like"/>
    <property type="match status" value="1"/>
</dbReference>
<reference evidence="2 3" key="1">
    <citation type="submission" date="2019-07" db="EMBL/GenBank/DDBJ databases">
        <title>Insights of Desulfuromonas acetexigens electromicrobiology.</title>
        <authorList>
            <person name="Katuri K."/>
            <person name="Sapireddy V."/>
            <person name="Shaw D.R."/>
            <person name="Saikaly P."/>
        </authorList>
    </citation>
    <scope>NUCLEOTIDE SEQUENCE [LARGE SCALE GENOMIC DNA]</scope>
    <source>
        <strain evidence="2 3">2873</strain>
    </source>
</reference>
<dbReference type="Pfam" id="PF05016">
    <property type="entry name" value="ParE_toxin"/>
    <property type="match status" value="1"/>
</dbReference>
<gene>
    <name evidence="2" type="ORF">FL622_03815</name>
</gene>
<name>A0A550JJ28_9BACT</name>
<organism evidence="2 3">
    <name type="scientific">Trichloromonas acetexigens</name>
    <dbReference type="NCBI Taxonomy" id="38815"/>
    <lineage>
        <taxon>Bacteria</taxon>
        <taxon>Pseudomonadati</taxon>
        <taxon>Thermodesulfobacteriota</taxon>
        <taxon>Desulfuromonadia</taxon>
        <taxon>Desulfuromonadales</taxon>
        <taxon>Trichloromonadaceae</taxon>
        <taxon>Trichloromonas</taxon>
    </lineage>
</organism>
<dbReference type="EMBL" id="VJVV01000002">
    <property type="protein sequence ID" value="TRO83217.1"/>
    <property type="molecule type" value="Genomic_DNA"/>
</dbReference>
<dbReference type="InterPro" id="IPR007712">
    <property type="entry name" value="RelE/ParE_toxin"/>
</dbReference>
<comment type="caution">
    <text evidence="2">The sequence shown here is derived from an EMBL/GenBank/DDBJ whole genome shotgun (WGS) entry which is preliminary data.</text>
</comment>
<accession>A0A550JJ28</accession>
<proteinExistence type="predicted"/>
<keyword evidence="3" id="KW-1185">Reference proteome</keyword>
<evidence type="ECO:0000313" key="3">
    <source>
        <dbReference type="Proteomes" id="UP000317155"/>
    </source>
</evidence>
<sequence length="98" mass="11758">MKLRIAAAARRDLERGYRFYEAQGEGLGNYFLDALFSDIDSLRLYAGVHPQVWNGYHRLLARRFPYAIYYRLDDEVVFIYAVLDCRRNPETHEKRLRR</sequence>
<dbReference type="AlphaFoldDB" id="A0A550JJ28"/>
<evidence type="ECO:0000256" key="1">
    <source>
        <dbReference type="ARBA" id="ARBA00022649"/>
    </source>
</evidence>
<keyword evidence="1" id="KW-1277">Toxin-antitoxin system</keyword>
<evidence type="ECO:0000313" key="2">
    <source>
        <dbReference type="EMBL" id="TRO83217.1"/>
    </source>
</evidence>
<dbReference type="InterPro" id="IPR035093">
    <property type="entry name" value="RelE/ParE_toxin_dom_sf"/>
</dbReference>